<feature type="region of interest" description="Disordered" evidence="1">
    <location>
        <begin position="45"/>
        <end position="73"/>
    </location>
</feature>
<gene>
    <name evidence="2" type="ORF">E6O75_ATG08645</name>
</gene>
<accession>A0A4Z1NP15</accession>
<evidence type="ECO:0000313" key="3">
    <source>
        <dbReference type="Proteomes" id="UP000298493"/>
    </source>
</evidence>
<dbReference type="Proteomes" id="UP000298493">
    <property type="component" value="Unassembled WGS sequence"/>
</dbReference>
<dbReference type="AlphaFoldDB" id="A0A4Z1NP15"/>
<dbReference type="EMBL" id="SNSC02000022">
    <property type="protein sequence ID" value="TID14499.1"/>
    <property type="molecule type" value="Genomic_DNA"/>
</dbReference>
<feature type="compositionally biased region" description="Polar residues" evidence="1">
    <location>
        <begin position="46"/>
        <end position="68"/>
    </location>
</feature>
<protein>
    <submittedName>
        <fullName evidence="2">Uncharacterized protein</fullName>
    </submittedName>
</protein>
<evidence type="ECO:0000313" key="2">
    <source>
        <dbReference type="EMBL" id="TID14499.1"/>
    </source>
</evidence>
<feature type="region of interest" description="Disordered" evidence="1">
    <location>
        <begin position="193"/>
        <end position="216"/>
    </location>
</feature>
<evidence type="ECO:0000256" key="1">
    <source>
        <dbReference type="SAM" id="MobiDB-lite"/>
    </source>
</evidence>
<comment type="caution">
    <text evidence="2">The sequence shown here is derived from an EMBL/GenBank/DDBJ whole genome shotgun (WGS) entry which is preliminary data.</text>
</comment>
<organism evidence="2 3">
    <name type="scientific">Venturia nashicola</name>
    <dbReference type="NCBI Taxonomy" id="86259"/>
    <lineage>
        <taxon>Eukaryota</taxon>
        <taxon>Fungi</taxon>
        <taxon>Dikarya</taxon>
        <taxon>Ascomycota</taxon>
        <taxon>Pezizomycotina</taxon>
        <taxon>Dothideomycetes</taxon>
        <taxon>Pleosporomycetidae</taxon>
        <taxon>Venturiales</taxon>
        <taxon>Venturiaceae</taxon>
        <taxon>Venturia</taxon>
    </lineage>
</organism>
<name>A0A4Z1NP15_9PEZI</name>
<reference evidence="2 3" key="1">
    <citation type="submission" date="2019-04" db="EMBL/GenBank/DDBJ databases">
        <title>High contiguity whole genome sequence and gene annotation resource for two Venturia nashicola isolates.</title>
        <authorList>
            <person name="Prokchorchik M."/>
            <person name="Won K."/>
            <person name="Lee Y."/>
            <person name="Choi E.D."/>
            <person name="Segonzac C."/>
            <person name="Sohn K.H."/>
        </authorList>
    </citation>
    <scope>NUCLEOTIDE SEQUENCE [LARGE SCALE GENOMIC DNA]</scope>
    <source>
        <strain evidence="2 3">PRI2</strain>
    </source>
</reference>
<keyword evidence="3" id="KW-1185">Reference proteome</keyword>
<proteinExistence type="predicted"/>
<dbReference type="OrthoDB" id="10434299at2759"/>
<sequence length="797" mass="88622">MAPYNPEKDFVTARKVIVSTKHYHDAIAIMDAKFAAERAVKAKDSTYGSEPSSPGLSATSDSTAPSSVTEEEPVDVTLDIKENVEAAMDSLADLGLGAPVVVAEKHYMAYVDKGSGSALLREWVRDQFVVEQLVPLELDDTPEVEGKKIDASGEYHHDGQGSRFLTPIEEIAFRIEANKEDEFDAVLIDQTLEENSTPEEIDKDSGIEPTPPHSDDELELVEKLQQQVPLPKEIPTPQFAHLANVSLTVPRDVYEQTFTKQATPTISLPKACPLGKCTTACLSNPCYPIDQIIDEYRPTNGDLKHEIKTTRIYLDITGHASLISYPRSKSLRLLAQKLNEDVVTEVVDFQELRNGCAEYCFEIDISRFLRARNVVVYSTGPITGFHRDWEDATGDFDPSERAQDKLTAGRGVQVQVGNLFLGTKGEFETFATARGFTKEQRDVVVFLQDREEEEDFLNELEDFGDEVPMHNEPDEKSEYTEEEQLIRHAKAKSFEESRKFALGSVRAETKDAVVLYCVETAADLDFVQVYRQSREEEKMECEAGVLSLSGSDLVQKTLEPGDKDEVVQRVVAWLEKDDGSYESMDSSIQEKCDCSDLFPIDLEEENTSLSASALAKYHKLIASIAPALQAQGKATEEEDPEITFAFTLTNPTEANAAKEKKHIYLSTNNKEIHVPFSPPTQILSITGTNITCHEIAPLTPSNPISTKIHLSTIPTGNCIIYSTQPIDKYTLDYSLPQVKDAPRGNRKDLTKHLRANCGKYLGWAPYAVKYKMNLGNVGVKDLRGGEKVLGREEEGGE</sequence>